<evidence type="ECO:0000256" key="2">
    <source>
        <dbReference type="ARBA" id="ARBA00022490"/>
    </source>
</evidence>
<feature type="binding site" evidence="11">
    <location>
        <position position="184"/>
    </location>
    <ligand>
        <name>L-tyrosine</name>
        <dbReference type="ChEBI" id="CHEBI:58315"/>
    </ligand>
</feature>
<comment type="subunit">
    <text evidence="11">Homodimer.</text>
</comment>
<feature type="binding site" evidence="11">
    <location>
        <position position="49"/>
    </location>
    <ligand>
        <name>L-tyrosine</name>
        <dbReference type="ChEBI" id="CHEBI:58315"/>
    </ligand>
</feature>
<dbReference type="FunFam" id="3.40.50.620:FF:000008">
    <property type="entry name" value="Tyrosine--tRNA ligase"/>
    <property type="match status" value="1"/>
</dbReference>
<dbReference type="Gene3D" id="3.40.50.620">
    <property type="entry name" value="HUPs"/>
    <property type="match status" value="1"/>
</dbReference>
<dbReference type="Pfam" id="PF22421">
    <property type="entry name" value="SYY_C-terminal"/>
    <property type="match status" value="1"/>
</dbReference>
<dbReference type="EMBL" id="DXCN01000009">
    <property type="protein sequence ID" value="HIY94199.1"/>
    <property type="molecule type" value="Genomic_DNA"/>
</dbReference>
<keyword evidence="8 11" id="KW-0030">Aminoacyl-tRNA synthetase</keyword>
<dbReference type="GO" id="GO:0003723">
    <property type="term" value="F:RNA binding"/>
    <property type="evidence" value="ECO:0007669"/>
    <property type="project" value="UniProtKB-KW"/>
</dbReference>
<dbReference type="GO" id="GO:0005524">
    <property type="term" value="F:ATP binding"/>
    <property type="evidence" value="ECO:0007669"/>
    <property type="project" value="UniProtKB-UniRule"/>
</dbReference>
<keyword evidence="6 12" id="KW-0694">RNA-binding</keyword>
<comment type="similarity">
    <text evidence="10 11">Belongs to the class-I aminoacyl-tRNA synthetase family. TyrS type 1 subfamily.</text>
</comment>
<dbReference type="PANTHER" id="PTHR11766">
    <property type="entry name" value="TYROSYL-TRNA SYNTHETASE"/>
    <property type="match status" value="1"/>
</dbReference>
<dbReference type="HAMAP" id="MF_02006">
    <property type="entry name" value="Tyr_tRNA_synth_type1"/>
    <property type="match status" value="1"/>
</dbReference>
<feature type="short sequence motif" description="'KMSKS' region" evidence="11">
    <location>
        <begin position="244"/>
        <end position="248"/>
    </location>
</feature>
<evidence type="ECO:0000256" key="9">
    <source>
        <dbReference type="ARBA" id="ARBA00048248"/>
    </source>
</evidence>
<dbReference type="SUPFAM" id="SSF52374">
    <property type="entry name" value="Nucleotidylyl transferase"/>
    <property type="match status" value="1"/>
</dbReference>
<dbReference type="NCBIfam" id="TIGR00234">
    <property type="entry name" value="tyrS"/>
    <property type="match status" value="1"/>
</dbReference>
<organism evidence="14 15">
    <name type="scientific">Candidatus Rothia avicola</name>
    <dbReference type="NCBI Taxonomy" id="2840478"/>
    <lineage>
        <taxon>Bacteria</taxon>
        <taxon>Bacillati</taxon>
        <taxon>Actinomycetota</taxon>
        <taxon>Actinomycetes</taxon>
        <taxon>Micrococcales</taxon>
        <taxon>Micrococcaceae</taxon>
        <taxon>Rothia</taxon>
    </lineage>
</organism>
<feature type="binding site" evidence="11">
    <location>
        <position position="247"/>
    </location>
    <ligand>
        <name>ATP</name>
        <dbReference type="ChEBI" id="CHEBI:30616"/>
    </ligand>
</feature>
<comment type="catalytic activity">
    <reaction evidence="9 11">
        <text>tRNA(Tyr) + L-tyrosine + ATP = L-tyrosyl-tRNA(Tyr) + AMP + diphosphate + H(+)</text>
        <dbReference type="Rhea" id="RHEA:10220"/>
        <dbReference type="Rhea" id="RHEA-COMP:9706"/>
        <dbReference type="Rhea" id="RHEA-COMP:9707"/>
        <dbReference type="ChEBI" id="CHEBI:15378"/>
        <dbReference type="ChEBI" id="CHEBI:30616"/>
        <dbReference type="ChEBI" id="CHEBI:33019"/>
        <dbReference type="ChEBI" id="CHEBI:58315"/>
        <dbReference type="ChEBI" id="CHEBI:78442"/>
        <dbReference type="ChEBI" id="CHEBI:78536"/>
        <dbReference type="ChEBI" id="CHEBI:456215"/>
        <dbReference type="EC" id="6.1.1.1"/>
    </reaction>
</comment>
<dbReference type="InterPro" id="IPR036986">
    <property type="entry name" value="S4_RNA-bd_sf"/>
</dbReference>
<dbReference type="GO" id="GO:0042803">
    <property type="term" value="F:protein homodimerization activity"/>
    <property type="evidence" value="ECO:0007669"/>
    <property type="project" value="UniProtKB-ARBA"/>
</dbReference>
<reference evidence="14" key="2">
    <citation type="submission" date="2021-04" db="EMBL/GenBank/DDBJ databases">
        <authorList>
            <person name="Gilroy R."/>
        </authorList>
    </citation>
    <scope>NUCLEOTIDE SEQUENCE</scope>
    <source>
        <strain evidence="14">ChiHjej12B11-9195</strain>
    </source>
</reference>
<feature type="binding site" evidence="11">
    <location>
        <position position="188"/>
    </location>
    <ligand>
        <name>L-tyrosine</name>
        <dbReference type="ChEBI" id="CHEBI:58315"/>
    </ligand>
</feature>
<feature type="domain" description="Tyrosine--tRNA ligase SYY-like C-terminal" evidence="13">
    <location>
        <begin position="351"/>
        <end position="430"/>
    </location>
</feature>
<sequence>MSEETLAAQHNDDSFENIWQELKWRGFVHVSTDEEALEKVLAEETVNFYIGYDPTAASLHLGHLVQLLLMRRLQLAGHHPFGLVGGATGLIGDPRQTSERVLNSRDVVEGWVSRLRGQIERFLSFEGENGAQMVNNLDWTSELSAIDFLREIGKNFRVGTMIKKEIVAKRLNSEEGISYTEFSYQILQGNDFLELNRRHGITLQCGGSDQWGNLTSGTELVRKVTGKSVHALGTPLITNSDGTKFGKSEGNAIWLDPEMCSPYAFYQFWLNTADADVADRLKVFTFKTRDEIAALQKSVEEEPFKRLAQKTLAYEVTSLVHGVEATEKVIAASEALFGKGDFATLDEATLKAATAELPHAVLSADQLDMVTVLTETGLSASKSEARRTLKEGGAAINNVKVQGEDAALTESDLLLGKYAVVRRGKKNMAVVEVAQ</sequence>
<dbReference type="InterPro" id="IPR024088">
    <property type="entry name" value="Tyr-tRNA-ligase_bac-type"/>
</dbReference>
<dbReference type="CDD" id="cd00805">
    <property type="entry name" value="TyrRS_core"/>
    <property type="match status" value="1"/>
</dbReference>
<evidence type="ECO:0000256" key="11">
    <source>
        <dbReference type="HAMAP-Rule" id="MF_02006"/>
    </source>
</evidence>
<dbReference type="Gene3D" id="1.10.240.10">
    <property type="entry name" value="Tyrosyl-Transfer RNA Synthetase"/>
    <property type="match status" value="1"/>
</dbReference>
<keyword evidence="3 11" id="KW-0436">Ligase</keyword>
<dbReference type="Proteomes" id="UP000824134">
    <property type="component" value="Unassembled WGS sequence"/>
</dbReference>
<name>A0A9D2CNP0_9MICC</name>
<keyword evidence="2 11" id="KW-0963">Cytoplasm</keyword>
<dbReference type="InterPro" id="IPR002307">
    <property type="entry name" value="Tyr-tRNA-ligase"/>
</dbReference>
<dbReference type="EC" id="6.1.1.1" evidence="11"/>
<dbReference type="FunFam" id="1.10.240.10:FF:000001">
    <property type="entry name" value="Tyrosine--tRNA ligase"/>
    <property type="match status" value="1"/>
</dbReference>
<dbReference type="PROSITE" id="PS50889">
    <property type="entry name" value="S4"/>
    <property type="match status" value="1"/>
</dbReference>
<dbReference type="InterPro" id="IPR014729">
    <property type="entry name" value="Rossmann-like_a/b/a_fold"/>
</dbReference>
<dbReference type="InterPro" id="IPR054608">
    <property type="entry name" value="SYY-like_C"/>
</dbReference>
<evidence type="ECO:0000256" key="8">
    <source>
        <dbReference type="ARBA" id="ARBA00023146"/>
    </source>
</evidence>
<evidence type="ECO:0000256" key="1">
    <source>
        <dbReference type="ARBA" id="ARBA00004496"/>
    </source>
</evidence>
<dbReference type="Gene3D" id="3.10.290.10">
    <property type="entry name" value="RNA-binding S4 domain"/>
    <property type="match status" value="1"/>
</dbReference>
<evidence type="ECO:0000256" key="12">
    <source>
        <dbReference type="PROSITE-ProRule" id="PRU00182"/>
    </source>
</evidence>
<dbReference type="GO" id="GO:0004831">
    <property type="term" value="F:tyrosine-tRNA ligase activity"/>
    <property type="evidence" value="ECO:0007669"/>
    <property type="project" value="UniProtKB-UniRule"/>
</dbReference>
<accession>A0A9D2CNP0</accession>
<dbReference type="InterPro" id="IPR024107">
    <property type="entry name" value="Tyr-tRNA-ligase_bac_1"/>
</dbReference>
<dbReference type="Pfam" id="PF00579">
    <property type="entry name" value="tRNA-synt_1b"/>
    <property type="match status" value="1"/>
</dbReference>
<evidence type="ECO:0000313" key="15">
    <source>
        <dbReference type="Proteomes" id="UP000824134"/>
    </source>
</evidence>
<evidence type="ECO:0000256" key="3">
    <source>
        <dbReference type="ARBA" id="ARBA00022598"/>
    </source>
</evidence>
<comment type="function">
    <text evidence="11">Catalyzes the attachment of tyrosine to tRNA(Tyr) in a two-step reaction: tyrosine is first activated by ATP to form Tyr-AMP and then transferred to the acceptor end of tRNA(Tyr).</text>
</comment>
<dbReference type="PROSITE" id="PS00178">
    <property type="entry name" value="AA_TRNA_LIGASE_I"/>
    <property type="match status" value="1"/>
</dbReference>
<dbReference type="InterPro" id="IPR001412">
    <property type="entry name" value="aa-tRNA-synth_I_CS"/>
</dbReference>
<keyword evidence="4 11" id="KW-0547">Nucleotide-binding</keyword>
<feature type="short sequence motif" description="'HIGH' region" evidence="11">
    <location>
        <begin position="54"/>
        <end position="63"/>
    </location>
</feature>
<dbReference type="InterPro" id="IPR002305">
    <property type="entry name" value="aa-tRNA-synth_Ic"/>
</dbReference>
<keyword evidence="7 11" id="KW-0648">Protein biosynthesis</keyword>
<comment type="caution">
    <text evidence="14">The sequence shown here is derived from an EMBL/GenBank/DDBJ whole genome shotgun (WGS) entry which is preliminary data.</text>
</comment>
<dbReference type="GO" id="GO:0006437">
    <property type="term" value="P:tyrosyl-tRNA aminoacylation"/>
    <property type="evidence" value="ECO:0007669"/>
    <property type="project" value="UniProtKB-UniRule"/>
</dbReference>
<keyword evidence="5 11" id="KW-0067">ATP-binding</keyword>
<dbReference type="SUPFAM" id="SSF55174">
    <property type="entry name" value="Alpha-L RNA-binding motif"/>
    <property type="match status" value="1"/>
</dbReference>
<reference evidence="14" key="1">
    <citation type="journal article" date="2021" name="PeerJ">
        <title>Extensive microbial diversity within the chicken gut microbiome revealed by metagenomics and culture.</title>
        <authorList>
            <person name="Gilroy R."/>
            <person name="Ravi A."/>
            <person name="Getino M."/>
            <person name="Pursley I."/>
            <person name="Horton D.L."/>
            <person name="Alikhan N.F."/>
            <person name="Baker D."/>
            <person name="Gharbi K."/>
            <person name="Hall N."/>
            <person name="Watson M."/>
            <person name="Adriaenssens E.M."/>
            <person name="Foster-Nyarko E."/>
            <person name="Jarju S."/>
            <person name="Secka A."/>
            <person name="Antonio M."/>
            <person name="Oren A."/>
            <person name="Chaudhuri R.R."/>
            <person name="La Ragione R."/>
            <person name="Hildebrand F."/>
            <person name="Pallen M.J."/>
        </authorList>
    </citation>
    <scope>NUCLEOTIDE SEQUENCE</scope>
    <source>
        <strain evidence="14">ChiHjej12B11-9195</strain>
    </source>
</reference>
<evidence type="ECO:0000313" key="14">
    <source>
        <dbReference type="EMBL" id="HIY94199.1"/>
    </source>
</evidence>
<evidence type="ECO:0000256" key="5">
    <source>
        <dbReference type="ARBA" id="ARBA00022840"/>
    </source>
</evidence>
<evidence type="ECO:0000256" key="7">
    <source>
        <dbReference type="ARBA" id="ARBA00022917"/>
    </source>
</evidence>
<dbReference type="GO" id="GO:0005829">
    <property type="term" value="C:cytosol"/>
    <property type="evidence" value="ECO:0007669"/>
    <property type="project" value="TreeGrafter"/>
</dbReference>
<evidence type="ECO:0000259" key="13">
    <source>
        <dbReference type="Pfam" id="PF22421"/>
    </source>
</evidence>
<evidence type="ECO:0000256" key="10">
    <source>
        <dbReference type="ARBA" id="ARBA00060965"/>
    </source>
</evidence>
<evidence type="ECO:0000256" key="6">
    <source>
        <dbReference type="ARBA" id="ARBA00022884"/>
    </source>
</evidence>
<proteinExistence type="inferred from homology"/>
<evidence type="ECO:0000256" key="4">
    <source>
        <dbReference type="ARBA" id="ARBA00022741"/>
    </source>
</evidence>
<dbReference type="AlphaFoldDB" id="A0A9D2CNP0"/>
<comment type="subcellular location">
    <subcellularLocation>
        <location evidence="1 11">Cytoplasm</location>
    </subcellularLocation>
</comment>
<dbReference type="PRINTS" id="PR01040">
    <property type="entry name" value="TRNASYNTHTYR"/>
</dbReference>
<gene>
    <name evidence="11" type="primary">tyrS</name>
    <name evidence="14" type="ORF">H9821_00840</name>
</gene>
<protein>
    <recommendedName>
        <fullName evidence="11">Tyrosine--tRNA ligase</fullName>
        <ecNumber evidence="11">6.1.1.1</ecNumber>
    </recommendedName>
    <alternativeName>
        <fullName evidence="11">Tyrosyl-tRNA synthetase</fullName>
        <shortName evidence="11">TyrRS</shortName>
    </alternativeName>
</protein>
<dbReference type="PANTHER" id="PTHR11766:SF0">
    <property type="entry name" value="TYROSINE--TRNA LIGASE, MITOCHONDRIAL"/>
    <property type="match status" value="1"/>
</dbReference>
<dbReference type="FunFam" id="3.10.290.10:FF:000014">
    <property type="entry name" value="Tyrosine--tRNA ligase"/>
    <property type="match status" value="1"/>
</dbReference>